<dbReference type="SUPFAM" id="SSF52266">
    <property type="entry name" value="SGNH hydrolase"/>
    <property type="match status" value="1"/>
</dbReference>
<feature type="domain" description="SGNH hydrolase-type esterase" evidence="1">
    <location>
        <begin position="79"/>
        <end position="223"/>
    </location>
</feature>
<name>A0A7W3PJK1_9MICO</name>
<evidence type="ECO:0000313" key="4">
    <source>
        <dbReference type="Proteomes" id="UP000321154"/>
    </source>
</evidence>
<evidence type="ECO:0000313" key="2">
    <source>
        <dbReference type="EMBL" id="GEK82715.1"/>
    </source>
</evidence>
<dbReference type="RefSeq" id="WP_146853656.1">
    <property type="nucleotide sequence ID" value="NZ_BAAAHR010000006.1"/>
</dbReference>
<dbReference type="EMBL" id="JACGWW010000003">
    <property type="protein sequence ID" value="MBA8814123.1"/>
    <property type="molecule type" value="Genomic_DNA"/>
</dbReference>
<dbReference type="Pfam" id="PF13472">
    <property type="entry name" value="Lipase_GDSL_2"/>
    <property type="match status" value="1"/>
</dbReference>
<dbReference type="Gene3D" id="3.40.50.1110">
    <property type="entry name" value="SGNH hydrolase"/>
    <property type="match status" value="1"/>
</dbReference>
<dbReference type="Proteomes" id="UP000522688">
    <property type="component" value="Unassembled WGS sequence"/>
</dbReference>
<dbReference type="InterPro" id="IPR036514">
    <property type="entry name" value="SGNH_hydro_sf"/>
</dbReference>
<organism evidence="3 5">
    <name type="scientific">Frigoribacterium faeni</name>
    <dbReference type="NCBI Taxonomy" id="145483"/>
    <lineage>
        <taxon>Bacteria</taxon>
        <taxon>Bacillati</taxon>
        <taxon>Actinomycetota</taxon>
        <taxon>Actinomycetes</taxon>
        <taxon>Micrococcales</taxon>
        <taxon>Microbacteriaceae</taxon>
        <taxon>Frigoribacterium</taxon>
    </lineage>
</organism>
<reference evidence="3 5" key="2">
    <citation type="submission" date="2020-07" db="EMBL/GenBank/DDBJ databases">
        <title>Sequencing the genomes of 1000 actinobacteria strains.</title>
        <authorList>
            <person name="Klenk H.-P."/>
        </authorList>
    </citation>
    <scope>NUCLEOTIDE SEQUENCE [LARGE SCALE GENOMIC DNA]</scope>
    <source>
        <strain evidence="3 5">DSM 10309</strain>
    </source>
</reference>
<evidence type="ECO:0000259" key="1">
    <source>
        <dbReference type="Pfam" id="PF13472"/>
    </source>
</evidence>
<dbReference type="EMBL" id="BJUV01000007">
    <property type="protein sequence ID" value="GEK82715.1"/>
    <property type="molecule type" value="Genomic_DNA"/>
</dbReference>
<dbReference type="OrthoDB" id="5107907at2"/>
<protein>
    <recommendedName>
        <fullName evidence="1">SGNH hydrolase-type esterase domain-containing protein</fullName>
    </recommendedName>
</protein>
<comment type="caution">
    <text evidence="3">The sequence shown here is derived from an EMBL/GenBank/DDBJ whole genome shotgun (WGS) entry which is preliminary data.</text>
</comment>
<dbReference type="Proteomes" id="UP000321154">
    <property type="component" value="Unassembled WGS sequence"/>
</dbReference>
<proteinExistence type="predicted"/>
<accession>A0A7W3PJK1</accession>
<dbReference type="AlphaFoldDB" id="A0A7W3PJK1"/>
<dbReference type="InterPro" id="IPR013830">
    <property type="entry name" value="SGNH_hydro"/>
</dbReference>
<evidence type="ECO:0000313" key="3">
    <source>
        <dbReference type="EMBL" id="MBA8814123.1"/>
    </source>
</evidence>
<evidence type="ECO:0000313" key="5">
    <source>
        <dbReference type="Proteomes" id="UP000522688"/>
    </source>
</evidence>
<gene>
    <name evidence="3" type="ORF">FB463_002389</name>
    <name evidence="2" type="ORF">FFA01_10240</name>
</gene>
<sequence length="282" mass="30462">MAPIRRDDTVVRSARLPALLLAAGRPLFAFHMEMYRREVSASIFPRDERCAPIAGPNPERIAFIGSVAVSGLGVLSHGMTTSSQTARRVARARGRGLSWSELTSPVLTARTAATMPTLLAEGASAAVVFLGIADVLSVTSADDWERDLRLLIAKVRDEAGEGCAVVFAAIPPMGDFRSIPPVAKRLIAAQIDRLNAVTERLARDLVGVDHVPFPTWELDGMFVQDLFSWSTMHRKWAEAVAPRVHAALDGVDARRVADEREVPAVVPVASTPRSVVDVVETV</sequence>
<keyword evidence="4" id="KW-1185">Reference proteome</keyword>
<reference evidence="2 4" key="1">
    <citation type="submission" date="2019-07" db="EMBL/GenBank/DDBJ databases">
        <title>Whole genome shotgun sequence of Frigoribacterium faeni NBRC 103066.</title>
        <authorList>
            <person name="Hosoyama A."/>
            <person name="Uohara A."/>
            <person name="Ohji S."/>
            <person name="Ichikawa N."/>
        </authorList>
    </citation>
    <scope>NUCLEOTIDE SEQUENCE [LARGE SCALE GENOMIC DNA]</scope>
    <source>
        <strain evidence="2 4">NBRC 103066</strain>
    </source>
</reference>